<dbReference type="RefSeq" id="WP_166031963.1">
    <property type="nucleotide sequence ID" value="NZ_CP048877.1"/>
</dbReference>
<dbReference type="AlphaFoldDB" id="A0A6G7PVN5"/>
<evidence type="ECO:0000313" key="15">
    <source>
        <dbReference type="Proteomes" id="UP000502179"/>
    </source>
</evidence>
<feature type="compositionally biased region" description="Low complexity" evidence="13">
    <location>
        <begin position="421"/>
        <end position="438"/>
    </location>
</feature>
<evidence type="ECO:0000256" key="9">
    <source>
        <dbReference type="ARBA" id="ARBA00022840"/>
    </source>
</evidence>
<dbReference type="KEGG" id="tav:G4V39_05440"/>
<organism evidence="14 15">
    <name type="scientific">Thermosulfuriphilus ammonigenes</name>
    <dbReference type="NCBI Taxonomy" id="1936021"/>
    <lineage>
        <taxon>Bacteria</taxon>
        <taxon>Pseudomonadati</taxon>
        <taxon>Thermodesulfobacteriota</taxon>
        <taxon>Thermodesulfobacteria</taxon>
        <taxon>Thermodesulfobacteriales</taxon>
        <taxon>Thermodesulfobacteriaceae</taxon>
        <taxon>Thermosulfuriphilus</taxon>
    </lineage>
</organism>
<evidence type="ECO:0000256" key="7">
    <source>
        <dbReference type="ARBA" id="ARBA00022741"/>
    </source>
</evidence>
<dbReference type="GO" id="GO:0005524">
    <property type="term" value="F:ATP binding"/>
    <property type="evidence" value="ECO:0007669"/>
    <property type="project" value="UniProtKB-KW"/>
</dbReference>
<keyword evidence="5" id="KW-0597">Phosphoprotein</keyword>
<dbReference type="InterPro" id="IPR005467">
    <property type="entry name" value="His_kinase_dom"/>
</dbReference>
<dbReference type="PROSITE" id="PS50851">
    <property type="entry name" value="CHEW"/>
    <property type="match status" value="1"/>
</dbReference>
<evidence type="ECO:0000256" key="6">
    <source>
        <dbReference type="ARBA" id="ARBA00022679"/>
    </source>
</evidence>
<dbReference type="InterPro" id="IPR002545">
    <property type="entry name" value="CheW-lke_dom"/>
</dbReference>
<dbReference type="PROSITE" id="PS50109">
    <property type="entry name" value="HIS_KIN"/>
    <property type="match status" value="1"/>
</dbReference>
<dbReference type="Pfam" id="PF02518">
    <property type="entry name" value="HATPase_c"/>
    <property type="match status" value="1"/>
</dbReference>
<dbReference type="GO" id="GO:0005737">
    <property type="term" value="C:cytoplasm"/>
    <property type="evidence" value="ECO:0007669"/>
    <property type="project" value="InterPro"/>
</dbReference>
<dbReference type="Pfam" id="PF01584">
    <property type="entry name" value="CheW"/>
    <property type="match status" value="1"/>
</dbReference>
<dbReference type="Pfam" id="PF02895">
    <property type="entry name" value="H-kinase_dim"/>
    <property type="match status" value="1"/>
</dbReference>
<gene>
    <name evidence="14" type="ORF">G4V39_05440</name>
</gene>
<evidence type="ECO:0000256" key="1">
    <source>
        <dbReference type="ARBA" id="ARBA00000085"/>
    </source>
</evidence>
<keyword evidence="12" id="KW-0175">Coiled coil</keyword>
<dbReference type="InterPro" id="IPR036890">
    <property type="entry name" value="HATPase_C_sf"/>
</dbReference>
<evidence type="ECO:0000256" key="12">
    <source>
        <dbReference type="SAM" id="Coils"/>
    </source>
</evidence>
<dbReference type="PROSITE" id="PS50894">
    <property type="entry name" value="HPT"/>
    <property type="match status" value="2"/>
</dbReference>
<evidence type="ECO:0000256" key="3">
    <source>
        <dbReference type="ARBA" id="ARBA00021495"/>
    </source>
</evidence>
<feature type="region of interest" description="Disordered" evidence="13">
    <location>
        <begin position="414"/>
        <end position="454"/>
    </location>
</feature>
<dbReference type="Gene3D" id="1.10.287.560">
    <property type="entry name" value="Histidine kinase CheA-like, homodimeric domain"/>
    <property type="match status" value="1"/>
</dbReference>
<evidence type="ECO:0000256" key="8">
    <source>
        <dbReference type="ARBA" id="ARBA00022777"/>
    </source>
</evidence>
<keyword evidence="6" id="KW-0808">Transferase</keyword>
<dbReference type="InterPro" id="IPR003594">
    <property type="entry name" value="HATPase_dom"/>
</dbReference>
<comment type="function">
    <text evidence="11">Involved in the transmission of sensory signals from the chemoreceptors to the flagellar motors. CheA is autophosphorylated; it can transfer its phosphate group to either CheB or CheY.</text>
</comment>
<sequence length="845" mass="93859">MQVTIRADELDVLRGFLEEAWEHLDGIEDKILELEEHPDPETVNAIFRPIHTIKGTAAFLGLNDIKQLCHQTETLLDLIRKNELGVNSEVVDVLLNAVDLISQMLRATEEALEAANQDGEEVVLDIAEIDYQEALEAIEKAKEGGPTGEGEPPQEEAKLSPAEAAARVQFPPEMEEQFREEAEEHLANVEKILLRLESGHPEDDDLNELFRSLHTLKGNAGVLLSTIEDEALARAHPLFVFKEEAHRAEELVQRCRDEGRLPERQELDILLKAVDRLRALMEGQVESSALEGAPKGAEETPPMPPVEVDTDRIEVLLNALSQAMEAARVGLEEIKKRDKRKTALAKVGRAFELIIKIAEKTGNEKVREEAEKSYNIIDFMANNEEPEDHEEILIEGIKEGFHLFEELKEDLKKQLQKEAPKSSPAASSSSTTLQSSKKVASPGGAQRTAESKARQVIKVPQERLDKLMNLVGELVVSKNNFSSLAREVAVDYGLAALAQKIKEFGDGISRLVDELQATIMSVRMVPVSQVFSRFPRMIRDLSKKLGKKMRLEISGEETELDKTIIESLGDPLVHLIRNAADHGLEPPEERRQRGKPEEGTIWLRAYNKGQSVIIEIEDDGRGIDPHKIRAKALERGLLSSEELERLDDREIINLIFRPGFSTAEKVSEVSGRGVGMDVVRTAIERIGGSVELESRLGEGTKIILKLPLTLAISKGLEVETAGERYYIPLDYVVETVKAPREAIHWHRGQALVLIRGYLLPLFDLAELLDAGSSVFSEEDSGEIPLVVLNLGAKKLALKVDRFYNESEFVLKPLTGLLEGLTGFSGATVTGEGRVLLVLDPPKLIN</sequence>
<reference evidence="14 15" key="1">
    <citation type="submission" date="2020-02" db="EMBL/GenBank/DDBJ databases">
        <title>Genome analysis of Thermosulfuriphilus ammonigenes ST65T, an anaerobic thermophilic chemolithoautotrophic bacterium isolated from a deep-sea hydrothermal vent.</title>
        <authorList>
            <person name="Slobodkina G."/>
            <person name="Allioux M."/>
            <person name="Merkel A."/>
            <person name="Alain K."/>
            <person name="Jebbar M."/>
            <person name="Slobodkin A."/>
        </authorList>
    </citation>
    <scope>NUCLEOTIDE SEQUENCE [LARGE SCALE GENOMIC DNA]</scope>
    <source>
        <strain evidence="14 15">ST65</strain>
    </source>
</reference>
<dbReference type="SUPFAM" id="SSF47226">
    <property type="entry name" value="Histidine-containing phosphotransfer domain, HPT domain"/>
    <property type="match status" value="2"/>
</dbReference>
<dbReference type="InterPro" id="IPR036097">
    <property type="entry name" value="HisK_dim/P_sf"/>
</dbReference>
<dbReference type="PANTHER" id="PTHR43395:SF10">
    <property type="entry name" value="CHEMOTAXIS PROTEIN CHEA"/>
    <property type="match status" value="1"/>
</dbReference>
<protein>
    <recommendedName>
        <fullName evidence="3">Chemotaxis protein CheA</fullName>
        <ecNumber evidence="2">2.7.13.3</ecNumber>
    </recommendedName>
</protein>
<evidence type="ECO:0000256" key="11">
    <source>
        <dbReference type="ARBA" id="ARBA00035100"/>
    </source>
</evidence>
<evidence type="ECO:0000256" key="5">
    <source>
        <dbReference type="ARBA" id="ARBA00022553"/>
    </source>
</evidence>
<name>A0A6G7PVN5_9BACT</name>
<dbReference type="InterPro" id="IPR051315">
    <property type="entry name" value="Bact_Chemotaxis_CheA"/>
</dbReference>
<dbReference type="SMART" id="SM01231">
    <property type="entry name" value="H-kinase_dim"/>
    <property type="match status" value="1"/>
</dbReference>
<keyword evidence="4" id="KW-0145">Chemotaxis</keyword>
<keyword evidence="10" id="KW-0902">Two-component regulatory system</keyword>
<dbReference type="EC" id="2.7.13.3" evidence="2"/>
<dbReference type="EMBL" id="CP048877">
    <property type="protein sequence ID" value="QIJ71745.1"/>
    <property type="molecule type" value="Genomic_DNA"/>
</dbReference>
<dbReference type="InterPro" id="IPR037006">
    <property type="entry name" value="CheA-like_homodim_sf"/>
</dbReference>
<dbReference type="InterPro" id="IPR004105">
    <property type="entry name" value="CheA-like_dim"/>
</dbReference>
<dbReference type="SMART" id="SM00387">
    <property type="entry name" value="HATPase_c"/>
    <property type="match status" value="1"/>
</dbReference>
<dbReference type="PRINTS" id="PR00344">
    <property type="entry name" value="BCTRLSENSOR"/>
</dbReference>
<dbReference type="CDD" id="cd00088">
    <property type="entry name" value="HPT"/>
    <property type="match status" value="2"/>
</dbReference>
<proteinExistence type="predicted"/>
<evidence type="ECO:0000256" key="4">
    <source>
        <dbReference type="ARBA" id="ARBA00022500"/>
    </source>
</evidence>
<dbReference type="Gene3D" id="2.30.30.40">
    <property type="entry name" value="SH3 Domains"/>
    <property type="match status" value="1"/>
</dbReference>
<feature type="coiled-coil region" evidence="12">
    <location>
        <begin position="98"/>
        <end position="144"/>
    </location>
</feature>
<keyword evidence="9" id="KW-0067">ATP-binding</keyword>
<dbReference type="InterPro" id="IPR004358">
    <property type="entry name" value="Sig_transdc_His_kin-like_C"/>
</dbReference>
<evidence type="ECO:0000313" key="14">
    <source>
        <dbReference type="EMBL" id="QIJ71745.1"/>
    </source>
</evidence>
<accession>A0A6G7PVN5</accession>
<dbReference type="SMART" id="SM00073">
    <property type="entry name" value="HPT"/>
    <property type="match status" value="2"/>
</dbReference>
<dbReference type="SUPFAM" id="SSF47384">
    <property type="entry name" value="Homodimeric domain of signal transducing histidine kinase"/>
    <property type="match status" value="1"/>
</dbReference>
<keyword evidence="8" id="KW-0418">Kinase</keyword>
<dbReference type="GO" id="GO:0000155">
    <property type="term" value="F:phosphorelay sensor kinase activity"/>
    <property type="evidence" value="ECO:0007669"/>
    <property type="project" value="InterPro"/>
</dbReference>
<evidence type="ECO:0000256" key="2">
    <source>
        <dbReference type="ARBA" id="ARBA00012438"/>
    </source>
</evidence>
<dbReference type="Gene3D" id="3.30.565.10">
    <property type="entry name" value="Histidine kinase-like ATPase, C-terminal domain"/>
    <property type="match status" value="1"/>
</dbReference>
<dbReference type="Gene3D" id="1.20.120.160">
    <property type="entry name" value="HPT domain"/>
    <property type="match status" value="2"/>
</dbReference>
<dbReference type="SUPFAM" id="SSF50341">
    <property type="entry name" value="CheW-like"/>
    <property type="match status" value="1"/>
</dbReference>
<keyword evidence="7" id="KW-0547">Nucleotide-binding</keyword>
<evidence type="ECO:0000256" key="13">
    <source>
        <dbReference type="SAM" id="MobiDB-lite"/>
    </source>
</evidence>
<dbReference type="PANTHER" id="PTHR43395">
    <property type="entry name" value="SENSOR HISTIDINE KINASE CHEA"/>
    <property type="match status" value="1"/>
</dbReference>
<dbReference type="InterPro" id="IPR036061">
    <property type="entry name" value="CheW-like_dom_sf"/>
</dbReference>
<dbReference type="FunFam" id="3.30.565.10:FF:000016">
    <property type="entry name" value="Chemotaxis protein CheA, putative"/>
    <property type="match status" value="1"/>
</dbReference>
<dbReference type="InterPro" id="IPR008207">
    <property type="entry name" value="Sig_transdc_His_kin_Hpt_dom"/>
</dbReference>
<dbReference type="CDD" id="cd16916">
    <property type="entry name" value="HATPase_CheA-like"/>
    <property type="match status" value="1"/>
</dbReference>
<dbReference type="InterPro" id="IPR036641">
    <property type="entry name" value="HPT_dom_sf"/>
</dbReference>
<evidence type="ECO:0000256" key="10">
    <source>
        <dbReference type="ARBA" id="ARBA00023012"/>
    </source>
</evidence>
<dbReference type="SUPFAM" id="SSF55874">
    <property type="entry name" value="ATPase domain of HSP90 chaperone/DNA topoisomerase II/histidine kinase"/>
    <property type="match status" value="1"/>
</dbReference>
<keyword evidence="15" id="KW-1185">Reference proteome</keyword>
<comment type="catalytic activity">
    <reaction evidence="1">
        <text>ATP + protein L-histidine = ADP + protein N-phospho-L-histidine.</text>
        <dbReference type="EC" id="2.7.13.3"/>
    </reaction>
</comment>
<dbReference type="Pfam" id="PF01627">
    <property type="entry name" value="Hpt"/>
    <property type="match status" value="2"/>
</dbReference>
<dbReference type="GO" id="GO:0006935">
    <property type="term" value="P:chemotaxis"/>
    <property type="evidence" value="ECO:0007669"/>
    <property type="project" value="UniProtKB-KW"/>
</dbReference>
<feature type="region of interest" description="Disordered" evidence="13">
    <location>
        <begin position="287"/>
        <end position="306"/>
    </location>
</feature>
<dbReference type="SMART" id="SM00260">
    <property type="entry name" value="CheW"/>
    <property type="match status" value="1"/>
</dbReference>
<dbReference type="Proteomes" id="UP000502179">
    <property type="component" value="Chromosome"/>
</dbReference>